<proteinExistence type="predicted"/>
<feature type="region of interest" description="Disordered" evidence="1">
    <location>
        <begin position="1"/>
        <end position="192"/>
    </location>
</feature>
<accession>A0A2U3E6B5</accession>
<organism evidence="2 3">
    <name type="scientific">Purpureocillium lilacinum</name>
    <name type="common">Paecilomyces lilacinus</name>
    <dbReference type="NCBI Taxonomy" id="33203"/>
    <lineage>
        <taxon>Eukaryota</taxon>
        <taxon>Fungi</taxon>
        <taxon>Dikarya</taxon>
        <taxon>Ascomycota</taxon>
        <taxon>Pezizomycotina</taxon>
        <taxon>Sordariomycetes</taxon>
        <taxon>Hypocreomycetidae</taxon>
        <taxon>Hypocreales</taxon>
        <taxon>Ophiocordycipitaceae</taxon>
        <taxon>Purpureocillium</taxon>
    </lineage>
</organism>
<feature type="compositionally biased region" description="Basic and acidic residues" evidence="1">
    <location>
        <begin position="40"/>
        <end position="54"/>
    </location>
</feature>
<reference evidence="2 3" key="1">
    <citation type="journal article" date="2016" name="Front. Microbiol.">
        <title>Genome and transcriptome sequences reveal the specific parasitism of the nematophagous Purpureocillium lilacinum 36-1.</title>
        <authorList>
            <person name="Xie J."/>
            <person name="Li S."/>
            <person name="Mo C."/>
            <person name="Xiao X."/>
            <person name="Peng D."/>
            <person name="Wang G."/>
            <person name="Xiao Y."/>
        </authorList>
    </citation>
    <scope>NUCLEOTIDE SEQUENCE [LARGE SCALE GENOMIC DNA]</scope>
    <source>
        <strain evidence="2 3">36-1</strain>
    </source>
</reference>
<gene>
    <name evidence="2" type="ORF">PCL_00194</name>
</gene>
<protein>
    <submittedName>
        <fullName evidence="2">Uncharacterized protein</fullName>
    </submittedName>
</protein>
<dbReference type="AlphaFoldDB" id="A0A2U3E6B5"/>
<evidence type="ECO:0000313" key="2">
    <source>
        <dbReference type="EMBL" id="PWI70050.1"/>
    </source>
</evidence>
<feature type="compositionally biased region" description="Low complexity" evidence="1">
    <location>
        <begin position="136"/>
        <end position="151"/>
    </location>
</feature>
<feature type="compositionally biased region" description="Polar residues" evidence="1">
    <location>
        <begin position="85"/>
        <end position="94"/>
    </location>
</feature>
<sequence>MRPRPFRVSPFASAPTEANGQTDTSDGECHAIHQPSTTRDPPRRSHTRYRDTRLHLRRASLALSTEGKANRTRSSTIVDAARRVLTQSKGTLSTPPSPEPAQDPYPSSLAPLDSRSRLDGVRRQHSKETARREQRGLAAQAGAQPAADLAQCCPSPGGPSNPDESDVDPSSRPSRPAELQTRPLAPGDGHPDVVALATKSSFPNPASAAVASLHFRPVVHGRNLVVLTPDQPARLWSPLPPLAWASIPPPRAR</sequence>
<dbReference type="Proteomes" id="UP000245956">
    <property type="component" value="Unassembled WGS sequence"/>
</dbReference>
<comment type="caution">
    <text evidence="2">The sequence shown here is derived from an EMBL/GenBank/DDBJ whole genome shotgun (WGS) entry which is preliminary data.</text>
</comment>
<feature type="compositionally biased region" description="Basic and acidic residues" evidence="1">
    <location>
        <begin position="114"/>
        <end position="135"/>
    </location>
</feature>
<dbReference type="EMBL" id="LCWV01000010">
    <property type="protein sequence ID" value="PWI70050.1"/>
    <property type="molecule type" value="Genomic_DNA"/>
</dbReference>
<evidence type="ECO:0000313" key="3">
    <source>
        <dbReference type="Proteomes" id="UP000245956"/>
    </source>
</evidence>
<evidence type="ECO:0000256" key="1">
    <source>
        <dbReference type="SAM" id="MobiDB-lite"/>
    </source>
</evidence>
<name>A0A2U3E6B5_PURLI</name>